<gene>
    <name evidence="4" type="ORF">FM21_14785</name>
</gene>
<keyword evidence="2" id="KW-0472">Membrane</keyword>
<evidence type="ECO:0000256" key="1">
    <source>
        <dbReference type="SAM" id="MobiDB-lite"/>
    </source>
</evidence>
<dbReference type="STRING" id="1915400.FM21_14785"/>
<keyword evidence="3" id="KW-0732">Signal</keyword>
<dbReference type="HOGENOM" id="CLU_098304_0_0_11"/>
<keyword evidence="2" id="KW-0812">Transmembrane</keyword>
<dbReference type="RefSeq" id="WP_043376406.1">
    <property type="nucleotide sequence ID" value="NZ_KN039946.1"/>
</dbReference>
<keyword evidence="2" id="KW-1133">Transmembrane helix</keyword>
<proteinExistence type="predicted"/>
<keyword evidence="5" id="KW-1185">Reference proteome</keyword>
<feature type="compositionally biased region" description="Basic and acidic residues" evidence="1">
    <location>
        <begin position="31"/>
        <end position="54"/>
    </location>
</feature>
<feature type="compositionally biased region" description="Basic and acidic residues" evidence="1">
    <location>
        <begin position="84"/>
        <end position="101"/>
    </location>
</feature>
<evidence type="ECO:0000256" key="3">
    <source>
        <dbReference type="SAM" id="SignalP"/>
    </source>
</evidence>
<feature type="region of interest" description="Disordered" evidence="1">
    <location>
        <begin position="27"/>
        <end position="116"/>
    </location>
</feature>
<protein>
    <submittedName>
        <fullName evidence="4">Membrane protein</fullName>
    </submittedName>
</protein>
<feature type="transmembrane region" description="Helical" evidence="2">
    <location>
        <begin position="115"/>
        <end position="134"/>
    </location>
</feature>
<accession>A0A086N7Z0</accession>
<name>A0A086N7Z0_9ACTN</name>
<comment type="caution">
    <text evidence="4">The sequence shown here is derived from an EMBL/GenBank/DDBJ whole genome shotgun (WGS) entry which is preliminary data.</text>
</comment>
<evidence type="ECO:0000313" key="4">
    <source>
        <dbReference type="EMBL" id="KFG77258.1"/>
    </source>
</evidence>
<feature type="chain" id="PRO_5001812006" evidence="3">
    <location>
        <begin position="27"/>
        <end position="144"/>
    </location>
</feature>
<feature type="signal peptide" evidence="3">
    <location>
        <begin position="1"/>
        <end position="26"/>
    </location>
</feature>
<dbReference type="AlphaFoldDB" id="A0A086N7Z0"/>
<organism evidence="4 5">
    <name type="scientific">Streptomyces mutabilis</name>
    <dbReference type="NCBI Taxonomy" id="67332"/>
    <lineage>
        <taxon>Bacteria</taxon>
        <taxon>Bacillati</taxon>
        <taxon>Actinomycetota</taxon>
        <taxon>Actinomycetes</taxon>
        <taxon>Kitasatosporales</taxon>
        <taxon>Streptomycetaceae</taxon>
        <taxon>Streptomyces</taxon>
    </lineage>
</organism>
<evidence type="ECO:0000313" key="5">
    <source>
        <dbReference type="Proteomes" id="UP000029095"/>
    </source>
</evidence>
<sequence length="144" mass="14439">MRSARMLLTTAAASAVLVLGAPGAHAATAGDWEHDDSSYSKEHDNGGKHDEPRGGMHTGGGALAAVNEGDWDGGGSKEGSQTYKQDEGEKSWGGGEHDKPRGGMHTGGGGLDTPATTAGGLAVLAVAATGLYAVRRRKSADGVA</sequence>
<reference evidence="4 5" key="1">
    <citation type="submission" date="2014-05" db="EMBL/GenBank/DDBJ databases">
        <title>Complete genome sequence of the Streptomyces mutabilis TRM45540.</title>
        <authorList>
            <person name="Luo X."/>
            <person name="Zhang L."/>
        </authorList>
    </citation>
    <scope>NUCLEOTIDE SEQUENCE [LARGE SCALE GENOMIC DNA]</scope>
    <source>
        <strain evidence="4 5">TRM45540</strain>
    </source>
</reference>
<dbReference type="Proteomes" id="UP000029095">
    <property type="component" value="Unassembled WGS sequence"/>
</dbReference>
<dbReference type="EMBL" id="JNFQ01000001">
    <property type="protein sequence ID" value="KFG77258.1"/>
    <property type="molecule type" value="Genomic_DNA"/>
</dbReference>
<evidence type="ECO:0000256" key="2">
    <source>
        <dbReference type="SAM" id="Phobius"/>
    </source>
</evidence>